<evidence type="ECO:0000313" key="5">
    <source>
        <dbReference type="Proteomes" id="UP001172155"/>
    </source>
</evidence>
<sequence>MEHKSQPASPPNIKPRVIIHGGAGNITPASLPPVLYQQYRYSLLTILNKTDAYMRTPLSTLSPTLPSALSTACYAVTLLEDNPLFNSGHGAVFTRDGLNELEASVMVSRGFAKRTVAVTGLRRVRNPILLAQRMLEHGDQDILGPRSGLDIPSAQGHTLLHGPTAEELAVRYGLDMVEPGYFFTQKRWDDHVRGLERERAGRGAAGWAADEYLPQGTCGAVALDAEGVVCCATSTGGLTNKLTGRIGDTPCVGTGFWAEEWMERGDPTGVLGQRQGPAVLLSDGLRGLMADCLPSPLLYMPMWTGKEDLTTTRSIALSGTGNGDSFLRTAACRTVGARARFGVESADVALNRVAGPGGELQRSAGDRWGQVGEGEGGMIGIECVVVRDEEGEVVDTRSNILQGLNCGGMFRAWFDEDGVAWVRIWRECDDDLQVHPHEKKHLEFSAR</sequence>
<feature type="active site" description="Nucleophile" evidence="1">
    <location>
        <position position="217"/>
    </location>
</feature>
<dbReference type="Proteomes" id="UP001172155">
    <property type="component" value="Unassembled WGS sequence"/>
</dbReference>
<comment type="caution">
    <text evidence="4">The sequence shown here is derived from an EMBL/GenBank/DDBJ whole genome shotgun (WGS) entry which is preliminary data.</text>
</comment>
<dbReference type="InterPro" id="IPR000246">
    <property type="entry name" value="Peptidase_T2"/>
</dbReference>
<proteinExistence type="predicted"/>
<protein>
    <submittedName>
        <fullName evidence="4">Nucleophile aminohydrolase</fullName>
    </submittedName>
</protein>
<dbReference type="InterPro" id="IPR029055">
    <property type="entry name" value="Ntn_hydrolases_N"/>
</dbReference>
<keyword evidence="5" id="KW-1185">Reference proteome</keyword>
<name>A0AA40K9B1_9PEZI</name>
<feature type="site" description="Cleavage; by autolysis" evidence="3">
    <location>
        <begin position="216"/>
        <end position="217"/>
    </location>
</feature>
<reference evidence="4" key="1">
    <citation type="submission" date="2023-06" db="EMBL/GenBank/DDBJ databases">
        <title>Genome-scale phylogeny and comparative genomics of the fungal order Sordariales.</title>
        <authorList>
            <consortium name="Lawrence Berkeley National Laboratory"/>
            <person name="Hensen N."/>
            <person name="Bonometti L."/>
            <person name="Westerberg I."/>
            <person name="Brannstrom I.O."/>
            <person name="Guillou S."/>
            <person name="Cros-Aarteil S."/>
            <person name="Calhoun S."/>
            <person name="Haridas S."/>
            <person name="Kuo A."/>
            <person name="Mondo S."/>
            <person name="Pangilinan J."/>
            <person name="Riley R."/>
            <person name="LaButti K."/>
            <person name="Andreopoulos B."/>
            <person name="Lipzen A."/>
            <person name="Chen C."/>
            <person name="Yanf M."/>
            <person name="Daum C."/>
            <person name="Ng V."/>
            <person name="Clum A."/>
            <person name="Steindorff A."/>
            <person name="Ohm R."/>
            <person name="Martin F."/>
            <person name="Silar P."/>
            <person name="Natvig D."/>
            <person name="Lalanne C."/>
            <person name="Gautier V."/>
            <person name="Ament-velasquez S.L."/>
            <person name="Kruys A."/>
            <person name="Hutchinson M.I."/>
            <person name="Powell A.J."/>
            <person name="Barry K."/>
            <person name="Miller A.N."/>
            <person name="Grigoriev I.V."/>
            <person name="Debuchy R."/>
            <person name="Gladieux P."/>
            <person name="Thoren M.H."/>
            <person name="Johannesson H."/>
        </authorList>
    </citation>
    <scope>NUCLEOTIDE SEQUENCE</scope>
    <source>
        <strain evidence="4">SMH3187-1</strain>
    </source>
</reference>
<dbReference type="CDD" id="cd04701">
    <property type="entry name" value="Asparaginase_2"/>
    <property type="match status" value="1"/>
</dbReference>
<dbReference type="Pfam" id="PF01112">
    <property type="entry name" value="Asparaginase_2"/>
    <property type="match status" value="1"/>
</dbReference>
<evidence type="ECO:0000256" key="2">
    <source>
        <dbReference type="PIRSR" id="PIRSR600246-2"/>
    </source>
</evidence>
<feature type="binding site" evidence="2">
    <location>
        <begin position="320"/>
        <end position="323"/>
    </location>
    <ligand>
        <name>substrate</name>
    </ligand>
</feature>
<evidence type="ECO:0000313" key="4">
    <source>
        <dbReference type="EMBL" id="KAK0750718.1"/>
    </source>
</evidence>
<evidence type="ECO:0000256" key="3">
    <source>
        <dbReference type="PIRSR" id="PIRSR600246-3"/>
    </source>
</evidence>
<dbReference type="EMBL" id="JAUKUD010000002">
    <property type="protein sequence ID" value="KAK0750718.1"/>
    <property type="molecule type" value="Genomic_DNA"/>
</dbReference>
<dbReference type="AlphaFoldDB" id="A0AA40K9B1"/>
<accession>A0AA40K9B1</accession>
<dbReference type="SUPFAM" id="SSF56235">
    <property type="entry name" value="N-terminal nucleophile aminohydrolases (Ntn hydrolases)"/>
    <property type="match status" value="1"/>
</dbReference>
<feature type="binding site" evidence="2">
    <location>
        <begin position="245"/>
        <end position="248"/>
    </location>
    <ligand>
        <name>substrate</name>
    </ligand>
</feature>
<dbReference type="PANTHER" id="PTHR10188:SF43">
    <property type="entry name" value="ASPARAGINASE (EUROFUNG)"/>
    <property type="match status" value="1"/>
</dbReference>
<gene>
    <name evidence="4" type="ORF">B0T18DRAFT_435356</name>
</gene>
<evidence type="ECO:0000256" key="1">
    <source>
        <dbReference type="PIRSR" id="PIRSR600246-1"/>
    </source>
</evidence>
<dbReference type="GO" id="GO:0005737">
    <property type="term" value="C:cytoplasm"/>
    <property type="evidence" value="ECO:0007669"/>
    <property type="project" value="TreeGrafter"/>
</dbReference>
<dbReference type="GO" id="GO:0016787">
    <property type="term" value="F:hydrolase activity"/>
    <property type="evidence" value="ECO:0007669"/>
    <property type="project" value="InterPro"/>
</dbReference>
<dbReference type="PANTHER" id="PTHR10188">
    <property type="entry name" value="L-ASPARAGINASE"/>
    <property type="match status" value="1"/>
</dbReference>
<organism evidence="4 5">
    <name type="scientific">Schizothecium vesticola</name>
    <dbReference type="NCBI Taxonomy" id="314040"/>
    <lineage>
        <taxon>Eukaryota</taxon>
        <taxon>Fungi</taxon>
        <taxon>Dikarya</taxon>
        <taxon>Ascomycota</taxon>
        <taxon>Pezizomycotina</taxon>
        <taxon>Sordariomycetes</taxon>
        <taxon>Sordariomycetidae</taxon>
        <taxon>Sordariales</taxon>
        <taxon>Schizotheciaceae</taxon>
        <taxon>Schizothecium</taxon>
    </lineage>
</organism>
<dbReference type="Gene3D" id="3.60.20.30">
    <property type="entry name" value="(Glycosyl)asparaginase"/>
    <property type="match status" value="1"/>
</dbReference>